<comment type="caution">
    <text evidence="2">The sequence shown here is derived from an EMBL/GenBank/DDBJ whole genome shotgun (WGS) entry which is preliminary data.</text>
</comment>
<feature type="compositionally biased region" description="Basic residues" evidence="1">
    <location>
        <begin position="70"/>
        <end position="79"/>
    </location>
</feature>
<dbReference type="EMBL" id="JAYMYQ010000005">
    <property type="protein sequence ID" value="KAK7328683.1"/>
    <property type="molecule type" value="Genomic_DNA"/>
</dbReference>
<protein>
    <submittedName>
        <fullName evidence="2">Uncharacterized protein</fullName>
    </submittedName>
</protein>
<dbReference type="Proteomes" id="UP001367508">
    <property type="component" value="Unassembled WGS sequence"/>
</dbReference>
<reference evidence="2 3" key="1">
    <citation type="submission" date="2024-01" db="EMBL/GenBank/DDBJ databases">
        <title>The genomes of 5 underutilized Papilionoideae crops provide insights into root nodulation and disease resistanc.</title>
        <authorList>
            <person name="Jiang F."/>
        </authorList>
    </citation>
    <scope>NUCLEOTIDE SEQUENCE [LARGE SCALE GENOMIC DNA]</scope>
    <source>
        <strain evidence="2">LVBAO_FW01</strain>
        <tissue evidence="2">Leaves</tissue>
    </source>
</reference>
<gene>
    <name evidence="2" type="ORF">VNO77_22800</name>
</gene>
<proteinExistence type="predicted"/>
<accession>A0AAN9QET4</accession>
<sequence length="95" mass="10962">MHQNAQLHALKNPRLLQIQHSPYPTKFIDLSSPFHLLLHHQYQQQPEPSPPSPPPPEASGAFHPPITTQAHRRVSLQHRSKNCKLRVFKVMKRNA</sequence>
<dbReference type="AlphaFoldDB" id="A0AAN9QET4"/>
<evidence type="ECO:0000313" key="2">
    <source>
        <dbReference type="EMBL" id="KAK7328683.1"/>
    </source>
</evidence>
<evidence type="ECO:0000256" key="1">
    <source>
        <dbReference type="SAM" id="MobiDB-lite"/>
    </source>
</evidence>
<organism evidence="2 3">
    <name type="scientific">Canavalia gladiata</name>
    <name type="common">Sword bean</name>
    <name type="synonym">Dolichos gladiatus</name>
    <dbReference type="NCBI Taxonomy" id="3824"/>
    <lineage>
        <taxon>Eukaryota</taxon>
        <taxon>Viridiplantae</taxon>
        <taxon>Streptophyta</taxon>
        <taxon>Embryophyta</taxon>
        <taxon>Tracheophyta</taxon>
        <taxon>Spermatophyta</taxon>
        <taxon>Magnoliopsida</taxon>
        <taxon>eudicotyledons</taxon>
        <taxon>Gunneridae</taxon>
        <taxon>Pentapetalae</taxon>
        <taxon>rosids</taxon>
        <taxon>fabids</taxon>
        <taxon>Fabales</taxon>
        <taxon>Fabaceae</taxon>
        <taxon>Papilionoideae</taxon>
        <taxon>50 kb inversion clade</taxon>
        <taxon>NPAAA clade</taxon>
        <taxon>indigoferoid/millettioid clade</taxon>
        <taxon>Phaseoleae</taxon>
        <taxon>Canavalia</taxon>
    </lineage>
</organism>
<evidence type="ECO:0000313" key="3">
    <source>
        <dbReference type="Proteomes" id="UP001367508"/>
    </source>
</evidence>
<feature type="compositionally biased region" description="Pro residues" evidence="1">
    <location>
        <begin position="47"/>
        <end position="57"/>
    </location>
</feature>
<feature type="region of interest" description="Disordered" evidence="1">
    <location>
        <begin position="38"/>
        <end position="79"/>
    </location>
</feature>
<name>A0AAN9QET4_CANGL</name>
<keyword evidence="3" id="KW-1185">Reference proteome</keyword>